<keyword evidence="3" id="KW-1185">Reference proteome</keyword>
<name>A0ABR8R916_9BACI</name>
<dbReference type="RefSeq" id="WP_144536716.1">
    <property type="nucleotide sequence ID" value="NZ_JACSQO010000004.1"/>
</dbReference>
<evidence type="ECO:0000256" key="1">
    <source>
        <dbReference type="SAM" id="Phobius"/>
    </source>
</evidence>
<dbReference type="EMBL" id="JACSQO010000004">
    <property type="protein sequence ID" value="MBD7944306.1"/>
    <property type="molecule type" value="Genomic_DNA"/>
</dbReference>
<proteinExistence type="predicted"/>
<keyword evidence="1" id="KW-0472">Membrane</keyword>
<protein>
    <recommendedName>
        <fullName evidence="4">Permease</fullName>
    </recommendedName>
</protein>
<feature type="transmembrane region" description="Helical" evidence="1">
    <location>
        <begin position="34"/>
        <end position="56"/>
    </location>
</feature>
<feature type="transmembrane region" description="Helical" evidence="1">
    <location>
        <begin position="94"/>
        <end position="118"/>
    </location>
</feature>
<gene>
    <name evidence="2" type="ORF">H9650_09285</name>
</gene>
<accession>A0ABR8R916</accession>
<keyword evidence="1" id="KW-1133">Transmembrane helix</keyword>
<dbReference type="Proteomes" id="UP000640786">
    <property type="component" value="Unassembled WGS sequence"/>
</dbReference>
<evidence type="ECO:0000313" key="3">
    <source>
        <dbReference type="Proteomes" id="UP000640786"/>
    </source>
</evidence>
<organism evidence="2 3">
    <name type="scientific">Psychrobacillus faecigallinarum</name>
    <dbReference type="NCBI Taxonomy" id="2762235"/>
    <lineage>
        <taxon>Bacteria</taxon>
        <taxon>Bacillati</taxon>
        <taxon>Bacillota</taxon>
        <taxon>Bacilli</taxon>
        <taxon>Bacillales</taxon>
        <taxon>Bacillaceae</taxon>
        <taxon>Psychrobacillus</taxon>
    </lineage>
</organism>
<comment type="caution">
    <text evidence="2">The sequence shown here is derived from an EMBL/GenBank/DDBJ whole genome shotgun (WGS) entry which is preliminary data.</text>
</comment>
<evidence type="ECO:0008006" key="4">
    <source>
        <dbReference type="Google" id="ProtNLM"/>
    </source>
</evidence>
<evidence type="ECO:0000313" key="2">
    <source>
        <dbReference type="EMBL" id="MBD7944306.1"/>
    </source>
</evidence>
<feature type="transmembrane region" description="Helical" evidence="1">
    <location>
        <begin position="63"/>
        <end position="82"/>
    </location>
</feature>
<sequence length="124" mass="13620">MLKNYGKIAGFIIVASLFLLILGVRYVLGQDLVVMNFIAFAAFSIVTGVIAGAMLFYNLHKAFYLFTFGLAIGFIDLFRSFIINTGGNGDLLGILSLFIFTAFGLVLGMIVEAIFYLIKKTNNQ</sequence>
<keyword evidence="1" id="KW-0812">Transmembrane</keyword>
<reference evidence="2 3" key="1">
    <citation type="submission" date="2020-08" db="EMBL/GenBank/DDBJ databases">
        <title>A Genomic Blueprint of the Chicken Gut Microbiome.</title>
        <authorList>
            <person name="Gilroy R."/>
            <person name="Ravi A."/>
            <person name="Getino M."/>
            <person name="Pursley I."/>
            <person name="Horton D.L."/>
            <person name="Alikhan N.-F."/>
            <person name="Baker D."/>
            <person name="Gharbi K."/>
            <person name="Hall N."/>
            <person name="Watson M."/>
            <person name="Adriaenssens E.M."/>
            <person name="Foster-Nyarko E."/>
            <person name="Jarju S."/>
            <person name="Secka A."/>
            <person name="Antonio M."/>
            <person name="Oren A."/>
            <person name="Chaudhuri R."/>
            <person name="La Ragione R.M."/>
            <person name="Hildebrand F."/>
            <person name="Pallen M.J."/>
        </authorList>
    </citation>
    <scope>NUCLEOTIDE SEQUENCE [LARGE SCALE GENOMIC DNA]</scope>
    <source>
        <strain evidence="2 3">Sa2BUA9</strain>
    </source>
</reference>
<feature type="transmembrane region" description="Helical" evidence="1">
    <location>
        <begin position="7"/>
        <end position="28"/>
    </location>
</feature>